<protein>
    <recommendedName>
        <fullName evidence="4">Cnidarian restricted protein</fullName>
    </recommendedName>
</protein>
<dbReference type="GeneID" id="136821178"/>
<dbReference type="EnsemblMetazoa" id="CLYHEMT008981.1">
    <property type="protein sequence ID" value="CLYHEMP008981.1"/>
    <property type="gene ID" value="CLYHEMG008981"/>
</dbReference>
<accession>A0A7M5V3H4</accession>
<sequence length="197" mass="22658">MEHFNVICFMVADLCFVKDVIGQCACTSLYGCCQCHQKNTEWKRLNRMKENEYKTKTMSELNTNGVNALATLSKEPDRGSSKFTKFQHSHAGQWTTNLFKGFTTELMPPCGLHLILANHRYIGKFLFDVVSKRKMEHLIPSVLRKIGCGYLAYQLEQYHKSNKKQYDGSDKLKMIGNDCKLLEENVDALLDTFIRAE</sequence>
<name>A0A7M5V3H4_9CNID</name>
<organism evidence="2 3">
    <name type="scientific">Clytia hemisphaerica</name>
    <dbReference type="NCBI Taxonomy" id="252671"/>
    <lineage>
        <taxon>Eukaryota</taxon>
        <taxon>Metazoa</taxon>
        <taxon>Cnidaria</taxon>
        <taxon>Hydrozoa</taxon>
        <taxon>Hydroidolina</taxon>
        <taxon>Leptothecata</taxon>
        <taxon>Obeliida</taxon>
        <taxon>Clytiidae</taxon>
        <taxon>Clytia</taxon>
    </lineage>
</organism>
<dbReference type="Proteomes" id="UP000594262">
    <property type="component" value="Unplaced"/>
</dbReference>
<reference evidence="2" key="1">
    <citation type="submission" date="2021-01" db="UniProtKB">
        <authorList>
            <consortium name="EnsemblMetazoa"/>
        </authorList>
    </citation>
    <scope>IDENTIFICATION</scope>
</reference>
<proteinExistence type="predicted"/>
<dbReference type="RefSeq" id="XP_066933511.1">
    <property type="nucleotide sequence ID" value="XM_067077410.1"/>
</dbReference>
<feature type="signal peptide" evidence="1">
    <location>
        <begin position="1"/>
        <end position="22"/>
    </location>
</feature>
<evidence type="ECO:0000313" key="3">
    <source>
        <dbReference type="Proteomes" id="UP000594262"/>
    </source>
</evidence>
<evidence type="ECO:0008006" key="4">
    <source>
        <dbReference type="Google" id="ProtNLM"/>
    </source>
</evidence>
<feature type="chain" id="PRO_5029605488" description="Cnidarian restricted protein" evidence="1">
    <location>
        <begin position="23"/>
        <end position="197"/>
    </location>
</feature>
<dbReference type="OrthoDB" id="10497726at2759"/>
<keyword evidence="1" id="KW-0732">Signal</keyword>
<keyword evidence="3" id="KW-1185">Reference proteome</keyword>
<dbReference type="AlphaFoldDB" id="A0A7M5V3H4"/>
<evidence type="ECO:0000313" key="2">
    <source>
        <dbReference type="EnsemblMetazoa" id="CLYHEMP008981.1"/>
    </source>
</evidence>
<evidence type="ECO:0000256" key="1">
    <source>
        <dbReference type="SAM" id="SignalP"/>
    </source>
</evidence>